<evidence type="ECO:0000256" key="4">
    <source>
        <dbReference type="SAM" id="Phobius"/>
    </source>
</evidence>
<dbReference type="AlphaFoldDB" id="A0A7M5TQW1"/>
<dbReference type="CDD" id="cd00054">
    <property type="entry name" value="EGF_CA"/>
    <property type="match status" value="1"/>
</dbReference>
<organism evidence="6 7">
    <name type="scientific">Clytia hemisphaerica</name>
    <dbReference type="NCBI Taxonomy" id="252671"/>
    <lineage>
        <taxon>Eukaryota</taxon>
        <taxon>Metazoa</taxon>
        <taxon>Cnidaria</taxon>
        <taxon>Hydrozoa</taxon>
        <taxon>Hydroidolina</taxon>
        <taxon>Leptothecata</taxon>
        <taxon>Obeliida</taxon>
        <taxon>Clytiidae</taxon>
        <taxon>Clytia</taxon>
    </lineage>
</organism>
<sequence length="547" mass="62246">HYYESIGYCETAMFLLLLLTLGITINQIQSIPEECTIGGFENLVGSSQEHRILHFKPHESDIEVLRLRKVHDRTNDSQTFFEKNWFRFRIANGSRMLEKKDLEQFFFARNETYQWASPEIFPCGTSFYTETLFGDNPNNIYKPGREAKLRKTSDFYVLNDEHPTQKYGLRLTNSIGCRYLRVANDRKYDCKKNGYVSADPWWPGFEFPLYDCHFILECNPSLTTEIAVRNCGNFFVYKTRQLPERPRVGKAGIYCGTDKPLQKAEGPVIVTTPFPTIAPEKAVFGVSGQFTINKPFVNDAPLSQKDLDDKTSDTYKFLVQTMQDKIRDALKSLSKNVAWIDITGFSIESLVVDYKIYGTDTLNIETLNEGINKSFSDDPNLQTSTDTYSFSGTINPQSQQLNGLDLCEFEPCHDMANCINIPQTNTFSCTCKEGFIGDGFTCLSPITMTTTEAPHKEVDHQWSDGKIAAVTVTFILCFIVIVVLMCCLCWRSKKESHDTEFNKGSKGYSDNPETALPMKNKAGDDYVVIRNNATIEMNANNESQKQF</sequence>
<dbReference type="Pfam" id="PF12947">
    <property type="entry name" value="EGF_3"/>
    <property type="match status" value="1"/>
</dbReference>
<evidence type="ECO:0000256" key="2">
    <source>
        <dbReference type="ARBA" id="ARBA00023157"/>
    </source>
</evidence>
<evidence type="ECO:0000259" key="5">
    <source>
        <dbReference type="PROSITE" id="PS50026"/>
    </source>
</evidence>
<evidence type="ECO:0000256" key="1">
    <source>
        <dbReference type="ARBA" id="ARBA00022536"/>
    </source>
</evidence>
<evidence type="ECO:0000313" key="7">
    <source>
        <dbReference type="Proteomes" id="UP000594262"/>
    </source>
</evidence>
<feature type="transmembrane region" description="Helical" evidence="4">
    <location>
        <begin position="467"/>
        <end position="490"/>
    </location>
</feature>
<dbReference type="SUPFAM" id="SSF57196">
    <property type="entry name" value="EGF/Laminin"/>
    <property type="match status" value="1"/>
</dbReference>
<name>A0A7M5TQW1_9CNID</name>
<protein>
    <recommendedName>
        <fullName evidence="5">EGF-like domain-containing protein</fullName>
    </recommendedName>
</protein>
<comment type="caution">
    <text evidence="3">Lacks conserved residue(s) required for the propagation of feature annotation.</text>
</comment>
<dbReference type="Gene3D" id="2.10.25.10">
    <property type="entry name" value="Laminin"/>
    <property type="match status" value="1"/>
</dbReference>
<keyword evidence="4" id="KW-0472">Membrane</keyword>
<reference evidence="6" key="1">
    <citation type="submission" date="2021-01" db="UniProtKB">
        <authorList>
            <consortium name="EnsemblMetazoa"/>
        </authorList>
    </citation>
    <scope>IDENTIFICATION</scope>
</reference>
<keyword evidence="7" id="KW-1185">Reference proteome</keyword>
<proteinExistence type="predicted"/>
<evidence type="ECO:0000313" key="6">
    <source>
        <dbReference type="EnsemblMetazoa" id="CLYHEMP000505.1"/>
    </source>
</evidence>
<evidence type="ECO:0000256" key="3">
    <source>
        <dbReference type="PROSITE-ProRule" id="PRU00076"/>
    </source>
</evidence>
<dbReference type="Proteomes" id="UP000594262">
    <property type="component" value="Unplaced"/>
</dbReference>
<dbReference type="PROSITE" id="PS50026">
    <property type="entry name" value="EGF_3"/>
    <property type="match status" value="1"/>
</dbReference>
<accession>A0A7M5TQW1</accession>
<dbReference type="InterPro" id="IPR024731">
    <property type="entry name" value="NELL2-like_EGF"/>
</dbReference>
<feature type="domain" description="EGF-like" evidence="5">
    <location>
        <begin position="403"/>
        <end position="441"/>
    </location>
</feature>
<keyword evidence="1 3" id="KW-0245">EGF-like domain</keyword>
<dbReference type="OrthoDB" id="6110697at2759"/>
<keyword evidence="4" id="KW-1133">Transmembrane helix</keyword>
<dbReference type="InterPro" id="IPR000742">
    <property type="entry name" value="EGF"/>
</dbReference>
<feature type="disulfide bond" evidence="3">
    <location>
        <begin position="412"/>
        <end position="429"/>
    </location>
</feature>
<keyword evidence="2 3" id="KW-1015">Disulfide bond</keyword>
<keyword evidence="4" id="KW-0812">Transmembrane</keyword>
<dbReference type="EnsemblMetazoa" id="CLYHEMT000505.1">
    <property type="protein sequence ID" value="CLYHEMP000505.1"/>
    <property type="gene ID" value="CLYHEMG000505"/>
</dbReference>